<dbReference type="InterPro" id="IPR023635">
    <property type="entry name" value="Peptide_deformylase"/>
</dbReference>
<organism evidence="5 6">
    <name type="scientific">Candidatus Egerieousia excrementavium</name>
    <dbReference type="NCBI Taxonomy" id="2840778"/>
    <lineage>
        <taxon>Bacteria</taxon>
        <taxon>Pseudomonadati</taxon>
        <taxon>Bacteroidota</taxon>
        <taxon>Bacteroidia</taxon>
        <taxon>Bacteroidales</taxon>
        <taxon>Candidatus Egerieousia</taxon>
    </lineage>
</organism>
<dbReference type="PANTHER" id="PTHR10458">
    <property type="entry name" value="PEPTIDE DEFORMYLASE"/>
    <property type="match status" value="1"/>
</dbReference>
<reference evidence="5" key="1">
    <citation type="submission" date="2020-10" db="EMBL/GenBank/DDBJ databases">
        <authorList>
            <person name="Gilroy R."/>
        </authorList>
    </citation>
    <scope>NUCLEOTIDE SEQUENCE</scope>
    <source>
        <strain evidence="5">15467</strain>
    </source>
</reference>
<dbReference type="PROSITE" id="PS51257">
    <property type="entry name" value="PROKAR_LIPOPROTEIN"/>
    <property type="match status" value="1"/>
</dbReference>
<dbReference type="PRINTS" id="PR01576">
    <property type="entry name" value="PDEFORMYLASE"/>
</dbReference>
<reference evidence="5" key="2">
    <citation type="journal article" date="2021" name="PeerJ">
        <title>Extensive microbial diversity within the chicken gut microbiome revealed by metagenomics and culture.</title>
        <authorList>
            <person name="Gilroy R."/>
            <person name="Ravi A."/>
            <person name="Getino M."/>
            <person name="Pursley I."/>
            <person name="Horton D.L."/>
            <person name="Alikhan N.F."/>
            <person name="Baker D."/>
            <person name="Gharbi K."/>
            <person name="Hall N."/>
            <person name="Watson M."/>
            <person name="Adriaenssens E.M."/>
            <person name="Foster-Nyarko E."/>
            <person name="Jarju S."/>
            <person name="Secka A."/>
            <person name="Antonio M."/>
            <person name="Oren A."/>
            <person name="Chaudhuri R.R."/>
            <person name="La Ragione R."/>
            <person name="Hildebrand F."/>
            <person name="Pallen M.J."/>
        </authorList>
    </citation>
    <scope>NUCLEOTIDE SEQUENCE</scope>
    <source>
        <strain evidence="5">15467</strain>
    </source>
</reference>
<dbReference type="InterPro" id="IPR036821">
    <property type="entry name" value="Peptide_deformylase_sf"/>
</dbReference>
<evidence type="ECO:0000313" key="6">
    <source>
        <dbReference type="Proteomes" id="UP000823635"/>
    </source>
</evidence>
<evidence type="ECO:0000256" key="3">
    <source>
        <dbReference type="ARBA" id="ARBA00022801"/>
    </source>
</evidence>
<feature type="binding site" evidence="4">
    <location>
        <position position="194"/>
    </location>
    <ligand>
        <name>Fe cation</name>
        <dbReference type="ChEBI" id="CHEBI:24875"/>
    </ligand>
</feature>
<keyword evidence="3 4" id="KW-0378">Hydrolase</keyword>
<comment type="function">
    <text evidence="4">Removes the formyl group from the N-terminal Met of newly synthesized proteins. Requires at least a dipeptide for an efficient rate of reaction. N-terminal L-methionine is a prerequisite for activity but the enzyme has broad specificity at other positions.</text>
</comment>
<keyword evidence="4" id="KW-0408">Iron</keyword>
<dbReference type="HAMAP" id="MF_00163">
    <property type="entry name" value="Pep_deformylase"/>
    <property type="match status" value="1"/>
</dbReference>
<comment type="catalytic activity">
    <reaction evidence="4">
        <text>N-terminal N-formyl-L-methionyl-[peptide] + H2O = N-terminal L-methionyl-[peptide] + formate</text>
        <dbReference type="Rhea" id="RHEA:24420"/>
        <dbReference type="Rhea" id="RHEA-COMP:10639"/>
        <dbReference type="Rhea" id="RHEA-COMP:10640"/>
        <dbReference type="ChEBI" id="CHEBI:15377"/>
        <dbReference type="ChEBI" id="CHEBI:15740"/>
        <dbReference type="ChEBI" id="CHEBI:49298"/>
        <dbReference type="ChEBI" id="CHEBI:64731"/>
        <dbReference type="EC" id="3.5.1.88"/>
    </reaction>
</comment>
<protein>
    <recommendedName>
        <fullName evidence="4">Peptide deformylase</fullName>
        <shortName evidence="4">PDF</shortName>
        <ecNumber evidence="4">3.5.1.88</ecNumber>
    </recommendedName>
    <alternativeName>
        <fullName evidence="4">Polypeptide deformylase</fullName>
    </alternativeName>
</protein>
<proteinExistence type="inferred from homology"/>
<gene>
    <name evidence="4" type="primary">def</name>
    <name evidence="5" type="ORF">IAC68_00120</name>
</gene>
<name>A0A9D9DL06_9BACT</name>
<sequence length="211" mass="23212">MYNFKNHRIISISKILSYSVLSLAVFVSCNIGRDSFSEGEISIIMSGDSSALMRVLTIENKTDSLSLRKQSAMLSKSEIASDIYKLLAKRLVSTVSDSTVDGVGLAAPQVGILKRVVAVQRYDKEGAPFEVYPNIRITEYSAEKQTGREGCLSIPDTSGIVERAQSVIISYTSPLTLETVNDTVQGYTAVIFQHETDHLDGILYTDRLYGK</sequence>
<dbReference type="GO" id="GO:0042586">
    <property type="term" value="F:peptide deformylase activity"/>
    <property type="evidence" value="ECO:0007669"/>
    <property type="project" value="UniProtKB-UniRule"/>
</dbReference>
<evidence type="ECO:0000256" key="2">
    <source>
        <dbReference type="ARBA" id="ARBA00022723"/>
    </source>
</evidence>
<feature type="binding site" evidence="4">
    <location>
        <position position="151"/>
    </location>
    <ligand>
        <name>Fe cation</name>
        <dbReference type="ChEBI" id="CHEBI:24875"/>
    </ligand>
</feature>
<comment type="caution">
    <text evidence="5">The sequence shown here is derived from an EMBL/GenBank/DDBJ whole genome shotgun (WGS) entry which is preliminary data.</text>
</comment>
<evidence type="ECO:0000313" key="5">
    <source>
        <dbReference type="EMBL" id="MBO8428326.1"/>
    </source>
</evidence>
<accession>A0A9D9DL06</accession>
<dbReference type="SUPFAM" id="SSF56420">
    <property type="entry name" value="Peptide deformylase"/>
    <property type="match status" value="1"/>
</dbReference>
<feature type="active site" evidence="4">
    <location>
        <position position="195"/>
    </location>
</feature>
<dbReference type="Gene3D" id="3.90.45.10">
    <property type="entry name" value="Peptide deformylase"/>
    <property type="match status" value="1"/>
</dbReference>
<dbReference type="Pfam" id="PF01327">
    <property type="entry name" value="Pep_deformylase"/>
    <property type="match status" value="1"/>
</dbReference>
<evidence type="ECO:0000256" key="4">
    <source>
        <dbReference type="HAMAP-Rule" id="MF_00163"/>
    </source>
</evidence>
<dbReference type="GO" id="GO:0046872">
    <property type="term" value="F:metal ion binding"/>
    <property type="evidence" value="ECO:0007669"/>
    <property type="project" value="UniProtKB-KW"/>
</dbReference>
<evidence type="ECO:0000256" key="1">
    <source>
        <dbReference type="ARBA" id="ARBA00010759"/>
    </source>
</evidence>
<dbReference type="GO" id="GO:0006412">
    <property type="term" value="P:translation"/>
    <property type="evidence" value="ECO:0007669"/>
    <property type="project" value="UniProtKB-UniRule"/>
</dbReference>
<comment type="cofactor">
    <cofactor evidence="4">
        <name>Fe(2+)</name>
        <dbReference type="ChEBI" id="CHEBI:29033"/>
    </cofactor>
    <text evidence="4">Binds 1 Fe(2+) ion.</text>
</comment>
<dbReference type="PANTHER" id="PTHR10458:SF22">
    <property type="entry name" value="PEPTIDE DEFORMYLASE"/>
    <property type="match status" value="1"/>
</dbReference>
<dbReference type="EC" id="3.5.1.88" evidence="4"/>
<feature type="binding site" evidence="4">
    <location>
        <position position="198"/>
    </location>
    <ligand>
        <name>Fe cation</name>
        <dbReference type="ChEBI" id="CHEBI:24875"/>
    </ligand>
</feature>
<dbReference type="EMBL" id="JADINB010000004">
    <property type="protein sequence ID" value="MBO8428326.1"/>
    <property type="molecule type" value="Genomic_DNA"/>
</dbReference>
<keyword evidence="2 4" id="KW-0479">Metal-binding</keyword>
<dbReference type="CDD" id="cd00487">
    <property type="entry name" value="Pep_deformylase"/>
    <property type="match status" value="1"/>
</dbReference>
<comment type="similarity">
    <text evidence="1 4">Belongs to the polypeptide deformylase family.</text>
</comment>
<keyword evidence="4" id="KW-0648">Protein biosynthesis</keyword>
<dbReference type="AlphaFoldDB" id="A0A9D9DL06"/>
<dbReference type="Proteomes" id="UP000823635">
    <property type="component" value="Unassembled WGS sequence"/>
</dbReference>